<reference evidence="1 2" key="1">
    <citation type="submission" date="2018-08" db="EMBL/GenBank/DDBJ databases">
        <title>Recombination of ecologically and evolutionarily significant loci maintains genetic cohesion in the Pseudomonas syringae species complex.</title>
        <authorList>
            <person name="Dillon M."/>
            <person name="Thakur S."/>
            <person name="Almeida R.N.D."/>
            <person name="Weir B.S."/>
            <person name="Guttman D.S."/>
        </authorList>
    </citation>
    <scope>NUCLEOTIDE SEQUENCE [LARGE SCALE GENOMIC DNA]</scope>
    <source>
        <strain evidence="1 2">1089_5</strain>
    </source>
</reference>
<gene>
    <name evidence="1" type="ORF">ALQ49_101498</name>
</gene>
<name>A0A0P9KF01_9PSED</name>
<dbReference type="AlphaFoldDB" id="A0A0P9KF01"/>
<accession>A0A0P9KF01</accession>
<organism evidence="1 2">
    <name type="scientific">Pseudomonas syringae pv. apii</name>
    <dbReference type="NCBI Taxonomy" id="81036"/>
    <lineage>
        <taxon>Bacteria</taxon>
        <taxon>Pseudomonadati</taxon>
        <taxon>Pseudomonadota</taxon>
        <taxon>Gammaproteobacteria</taxon>
        <taxon>Pseudomonadales</taxon>
        <taxon>Pseudomonadaceae</taxon>
        <taxon>Pseudomonas</taxon>
    </lineage>
</organism>
<dbReference type="RefSeq" id="WP_007246787.1">
    <property type="nucleotide sequence ID" value="NZ_LJPR01000194.1"/>
</dbReference>
<proteinExistence type="predicted"/>
<evidence type="ECO:0000313" key="1">
    <source>
        <dbReference type="EMBL" id="RMN99819.1"/>
    </source>
</evidence>
<comment type="caution">
    <text evidence="1">The sequence shown here is derived from an EMBL/GenBank/DDBJ whole genome shotgun (WGS) entry which is preliminary data.</text>
</comment>
<dbReference type="Proteomes" id="UP000278062">
    <property type="component" value="Unassembled WGS sequence"/>
</dbReference>
<dbReference type="EMBL" id="RBPL01000044">
    <property type="protein sequence ID" value="RMN99819.1"/>
    <property type="molecule type" value="Genomic_DNA"/>
</dbReference>
<protein>
    <submittedName>
        <fullName evidence="1">Uncharacterized protein</fullName>
    </submittedName>
</protein>
<sequence>MKMSSTRIKFFLAYIIIACSLWTASEWWEKALAKRSGVPLVSPGGCYRLEAFKPFWVLPNILHREPDPNGVRSPKWFPWWGSPGFYRLYDHRNGKLISETEIYDRESGAWGMDWGEGSGFVYSGLIPIGPNVPDCMRDRPAQQKAQ</sequence>
<evidence type="ECO:0000313" key="2">
    <source>
        <dbReference type="Proteomes" id="UP000278062"/>
    </source>
</evidence>